<accession>I3YIH5</accession>
<reference evidence="3" key="1">
    <citation type="journal article" date="2013" name="Stand. Genomic Sci.">
        <title>Complete genome sequence of the bile-resistant pigment-producing anaerobe Alistipes finegoldii type strain (AHN2437(T)).</title>
        <authorList>
            <person name="Mavromatis K."/>
            <person name="Stackebrandt E."/>
            <person name="Munk C."/>
            <person name="Lapidus A."/>
            <person name="Nolan M."/>
            <person name="Lucas S."/>
            <person name="Hammon N."/>
            <person name="Deshpande S."/>
            <person name="Cheng J.F."/>
            <person name="Tapia R."/>
            <person name="Goodwin L.A."/>
            <person name="Pitluck S."/>
            <person name="Liolios K."/>
            <person name="Pagani I."/>
            <person name="Ivanova N."/>
            <person name="Mikhailova N."/>
            <person name="Huntemann M."/>
            <person name="Pati A."/>
            <person name="Chen A."/>
            <person name="Palaniappan K."/>
            <person name="Land M."/>
            <person name="Hauser L."/>
            <person name="Rohde M."/>
            <person name="Gronow S."/>
            <person name="Goker M."/>
            <person name="Detter J.C."/>
            <person name="Bristow J."/>
            <person name="Eisen J.A."/>
            <person name="Markowitz V."/>
            <person name="Hugenholtz P."/>
            <person name="Kyrpides N.C."/>
            <person name="Klenk H.P."/>
            <person name="Woyke T."/>
        </authorList>
    </citation>
    <scope>NUCLEOTIDE SEQUENCE</scope>
    <source>
        <strain evidence="3">DSM 17242 / JCM 16770 / AHN 2437 / CCUG 46020 / CIP 107999</strain>
    </source>
</reference>
<evidence type="ECO:0008006" key="4">
    <source>
        <dbReference type="Google" id="ProtNLM"/>
    </source>
</evidence>
<dbReference type="EMBL" id="CP003274">
    <property type="protein sequence ID" value="AFL76793.1"/>
    <property type="molecule type" value="Genomic_DNA"/>
</dbReference>
<sequence>MKRFLLAACMLLAAVRFSSCENDDDDLYDTLTGRVWAGDLGFYQDGYALDSYVYFGADGFGSDELRYADGGRVLDTLNIQWDAYDDDTIYIDYGRVDSPRELRRVHIRRGTLTAELYIGGRYYDRITLYMR</sequence>
<dbReference type="eggNOG" id="ENOG5034B12">
    <property type="taxonomic scope" value="Bacteria"/>
</dbReference>
<organism evidence="2 3">
    <name type="scientific">Alistipes finegoldii (strain DSM 17242 / JCM 16770 / CCUG 46020 / CIP 107999 / KCTC 15236 / AHN 2437)</name>
    <dbReference type="NCBI Taxonomy" id="679935"/>
    <lineage>
        <taxon>Bacteria</taxon>
        <taxon>Pseudomonadati</taxon>
        <taxon>Bacteroidota</taxon>
        <taxon>Bacteroidia</taxon>
        <taxon>Bacteroidales</taxon>
        <taxon>Rikenellaceae</taxon>
        <taxon>Alistipes</taxon>
    </lineage>
</organism>
<evidence type="ECO:0000313" key="3">
    <source>
        <dbReference type="Proteomes" id="UP000006052"/>
    </source>
</evidence>
<evidence type="ECO:0000313" key="2">
    <source>
        <dbReference type="EMBL" id="AFL76793.1"/>
    </source>
</evidence>
<gene>
    <name evidence="2" type="ordered locus">Alfi_0397</name>
</gene>
<feature type="signal peptide" evidence="1">
    <location>
        <begin position="1"/>
        <end position="20"/>
    </location>
</feature>
<proteinExistence type="predicted"/>
<dbReference type="HOGENOM" id="CLU_155714_0_0_10"/>
<dbReference type="RefSeq" id="WP_014774573.1">
    <property type="nucleotide sequence ID" value="NC_018011.1"/>
</dbReference>
<protein>
    <recommendedName>
        <fullName evidence="4">Lipoprotein</fullName>
    </recommendedName>
</protein>
<dbReference type="KEGG" id="afd:Alfi_0397"/>
<dbReference type="AlphaFoldDB" id="I3YIH5"/>
<name>I3YIH5_ALIFI</name>
<keyword evidence="1" id="KW-0732">Signal</keyword>
<dbReference type="Proteomes" id="UP000006052">
    <property type="component" value="Chromosome"/>
</dbReference>
<feature type="chain" id="PRO_5003682540" description="Lipoprotein" evidence="1">
    <location>
        <begin position="21"/>
        <end position="131"/>
    </location>
</feature>
<dbReference type="PATRIC" id="fig|679935.3.peg.378"/>
<evidence type="ECO:0000256" key="1">
    <source>
        <dbReference type="SAM" id="SignalP"/>
    </source>
</evidence>